<dbReference type="EMBL" id="SPLM01000145">
    <property type="protein sequence ID" value="TMW56825.1"/>
    <property type="molecule type" value="Genomic_DNA"/>
</dbReference>
<keyword evidence="3" id="KW-1185">Reference proteome</keyword>
<dbReference type="InterPro" id="IPR049192">
    <property type="entry name" value="DUF4246_C"/>
</dbReference>
<evidence type="ECO:0000313" key="3">
    <source>
        <dbReference type="Proteomes" id="UP000794436"/>
    </source>
</evidence>
<organism evidence="2 3">
    <name type="scientific">Pythium oligandrum</name>
    <name type="common">Mycoparasitic fungus</name>
    <dbReference type="NCBI Taxonomy" id="41045"/>
    <lineage>
        <taxon>Eukaryota</taxon>
        <taxon>Sar</taxon>
        <taxon>Stramenopiles</taxon>
        <taxon>Oomycota</taxon>
        <taxon>Peronosporomycetes</taxon>
        <taxon>Pythiales</taxon>
        <taxon>Pythiaceae</taxon>
        <taxon>Pythium</taxon>
    </lineage>
</organism>
<name>A0A8K1C5P7_PYTOL</name>
<accession>A0A8K1C5P7</accession>
<sequence length="1198" mass="135147">MTTYYKTRDEGTGGFYVSISMMKQHASSSVEELRWRSAQEGHAALLRRVSALLAKPWYSVVSTASHDKPQWWRLFQEDECKLIEWIEDFVVHVTLETLREAVGRHLLRLYPVASRVSKRRAEEGGKTQLSDLLDEWTCDFAGVDPYDRVTQACLREVFETNALSWPENWGRDECACSNLQPLVDENARRCLCLIDSSAPVEDLNLEVFLNIIRADMEKVRSRVQDVWKLSIKPDVVEDIVPGPVDHFFLTDSCFLGSKELSLLESSLGSSSHLLDIAIADDASVSILGECDESLEALRSILPEIMTLMERSLLSASKAKQMPPRAVFKGNTHQVVLRMQSSGEFSAAPAWVQATYDKHRHGPVVATALVVLNADQQSPPVVQLRPEGDTTDRVQFFENPSVACCPRGGVQAQVTGYCGRVMTFPQQLPYRIVEASDTHGLTKLLTVQVVEPVEMSDVDDLDEYVVSWNSVWSAEEQRLAHKWLHQGENLSRPQSALHWKITPTKTWPLSFRKLELDRPNPLSSLETAFQSWLGRIIDKPRWWESVYGSSDELNELVSTFRTQYTRLKVKDARDKCLGELKSLVSACAKQYHVTHIPIACWREVRRRFPHLAWFEALCESDPTSTLYYPCHYEPTTVIDTVAPVVTGISLPFMNAYASYSVEELRFQRLPKVSDIRNQGIVDPYTNLVWLVAHTKLLAVVARSEDLPEHLEALEKFNFLPSIPTLTWDAFENDVESAYLPDEVMKLLMVECDEISELSVPKIESALVRAAGGSVPDGVLDEMLAQALAIQHDFTTIRTRVNSLVCTMANKSEKDTFTQDETLERVVADGLVPNDVNEAIQRHCDVLSTRFSADCDAEEQEARLLVDPCMYSTDKSSTKHLPVFTVPRASTTAEMRLCFDRLIGKEGDIIHSTIRQWIPADVRIRLNGSVEFLSYINNLHPHRDQQMYLLVARVFAAMVPLLERVATQLTGPSPKPVFLRSNPTIYHTTTREFDEPARFIRSFSLRGRVVQAVVALHEVRVDGSNCLGDVEVWHRDDGSYNGLLATGLYVVETTGFDTTPSWSFQRPIYGSNGSKLLKVTEEIPSITCHSGRMVVLPNYYRQRMLINPPSSQLGRVRVLAIYLLDPTQPKVSSAEIPPQQREWIYDAVVLPVAHHGNLPSDLHNTLKEMIGDVGWSHEDAVSKRGSARGCYLRPKTHTGT</sequence>
<dbReference type="Pfam" id="PF14033">
    <property type="entry name" value="DUF4246"/>
    <property type="match status" value="2"/>
</dbReference>
<dbReference type="AlphaFoldDB" id="A0A8K1C5P7"/>
<protein>
    <recommendedName>
        <fullName evidence="1">DUF4246 domain-containing protein</fullName>
    </recommendedName>
</protein>
<gene>
    <name evidence="2" type="ORF">Poli38472_006835</name>
</gene>
<reference evidence="2" key="1">
    <citation type="submission" date="2019-03" db="EMBL/GenBank/DDBJ databases">
        <title>Long read genome sequence of the mycoparasitic Pythium oligandrum ATCC 38472 isolated from sugarbeet rhizosphere.</title>
        <authorList>
            <person name="Gaulin E."/>
        </authorList>
    </citation>
    <scope>NUCLEOTIDE SEQUENCE</scope>
    <source>
        <strain evidence="2">ATCC 38472_TT</strain>
    </source>
</reference>
<dbReference type="OrthoDB" id="415532at2759"/>
<dbReference type="PANTHER" id="PTHR33119:SF1">
    <property type="entry name" value="FE2OG DIOXYGENASE DOMAIN-CONTAINING PROTEIN"/>
    <property type="match status" value="1"/>
</dbReference>
<dbReference type="PANTHER" id="PTHR33119">
    <property type="entry name" value="IFI3P"/>
    <property type="match status" value="1"/>
</dbReference>
<proteinExistence type="predicted"/>
<evidence type="ECO:0000259" key="1">
    <source>
        <dbReference type="Pfam" id="PF14033"/>
    </source>
</evidence>
<evidence type="ECO:0000313" key="2">
    <source>
        <dbReference type="EMBL" id="TMW56825.1"/>
    </source>
</evidence>
<dbReference type="InterPro" id="IPR025340">
    <property type="entry name" value="DUF4246"/>
</dbReference>
<comment type="caution">
    <text evidence="2">The sequence shown here is derived from an EMBL/GenBank/DDBJ whole genome shotgun (WGS) entry which is preliminary data.</text>
</comment>
<dbReference type="Proteomes" id="UP000794436">
    <property type="component" value="Unassembled WGS sequence"/>
</dbReference>
<feature type="domain" description="DUF4246" evidence="1">
    <location>
        <begin position="816"/>
        <end position="972"/>
    </location>
</feature>
<feature type="domain" description="DUF4246" evidence="1">
    <location>
        <begin position="1065"/>
        <end position="1143"/>
    </location>
</feature>